<protein>
    <submittedName>
        <fullName evidence="1">Uncharacterized protein</fullName>
    </submittedName>
</protein>
<proteinExistence type="predicted"/>
<reference evidence="1 2" key="1">
    <citation type="submission" date="2023-03" db="EMBL/GenBank/DDBJ databases">
        <title>Complete genome sequences of several Auritidibacter ignavus strains isolated from ear infections.</title>
        <authorList>
            <person name="Baehr T."/>
            <person name="Baumhoegger A.M."/>
        </authorList>
    </citation>
    <scope>NUCLEOTIDE SEQUENCE [LARGE SCALE GENOMIC DNA]</scope>
    <source>
        <strain evidence="1 2">BABAE-6</strain>
    </source>
</reference>
<dbReference type="RefSeq" id="WP_122548823.1">
    <property type="nucleotide sequence ID" value="NZ_CP122561.1"/>
</dbReference>
<evidence type="ECO:0000313" key="2">
    <source>
        <dbReference type="Proteomes" id="UP001224674"/>
    </source>
</evidence>
<gene>
    <name evidence="1" type="ORF">QDX21_05090</name>
</gene>
<keyword evidence="2" id="KW-1185">Reference proteome</keyword>
<dbReference type="EMBL" id="CP122566">
    <property type="protein sequence ID" value="WGH94170.1"/>
    <property type="molecule type" value="Genomic_DNA"/>
</dbReference>
<name>A0AAJ6DCZ0_9MICC</name>
<sequence length="122" mass="14154">MAKSDQTKPIKSLAALRKEHKPAKAFTFTVDKDLELIFEDFNYFDDERYLRMMDLMDKAHGNTADSYKELVLANDQLFEEWIGEEVYEKLKAKTTIVERAQISAQAGQYFNNQHGADDPKDK</sequence>
<organism evidence="1 2">
    <name type="scientific">Auritidibacter ignavus</name>
    <dbReference type="NCBI Taxonomy" id="678932"/>
    <lineage>
        <taxon>Bacteria</taxon>
        <taxon>Bacillati</taxon>
        <taxon>Actinomycetota</taxon>
        <taxon>Actinomycetes</taxon>
        <taxon>Micrococcales</taxon>
        <taxon>Micrococcaceae</taxon>
        <taxon>Auritidibacter</taxon>
    </lineage>
</organism>
<accession>A0AAJ6DCZ0</accession>
<dbReference type="GeneID" id="83695341"/>
<evidence type="ECO:0000313" key="1">
    <source>
        <dbReference type="EMBL" id="WGH94170.1"/>
    </source>
</evidence>
<dbReference type="AlphaFoldDB" id="A0AAJ6DCZ0"/>
<dbReference type="Proteomes" id="UP001224674">
    <property type="component" value="Chromosome"/>
</dbReference>